<dbReference type="Proteomes" id="UP000316079">
    <property type="component" value="Unassembled WGS sequence"/>
</dbReference>
<evidence type="ECO:0000313" key="8">
    <source>
        <dbReference type="EMBL" id="TRY64411.1"/>
    </source>
</evidence>
<dbReference type="PROSITE" id="PS51834">
    <property type="entry name" value="DENN_FLCN_SMCR8"/>
    <property type="match status" value="1"/>
</dbReference>
<evidence type="ECO:0000256" key="6">
    <source>
        <dbReference type="SAM" id="MobiDB-lite"/>
    </source>
</evidence>
<evidence type="ECO:0000256" key="2">
    <source>
        <dbReference type="ARBA" id="ARBA00022490"/>
    </source>
</evidence>
<dbReference type="Pfam" id="PF11704">
    <property type="entry name" value="Folliculin"/>
    <property type="match status" value="1"/>
</dbReference>
<feature type="compositionally biased region" description="Basic and acidic residues" evidence="6">
    <location>
        <begin position="267"/>
        <end position="288"/>
    </location>
</feature>
<name>A0A553NG61_9TELE</name>
<evidence type="ECO:0000259" key="7">
    <source>
        <dbReference type="PROSITE" id="PS51834"/>
    </source>
</evidence>
<evidence type="ECO:0000256" key="5">
    <source>
        <dbReference type="ARBA" id="ARBA00038137"/>
    </source>
</evidence>
<comment type="caution">
    <text evidence="8">The sequence shown here is derived from an EMBL/GenBank/DDBJ whole genome shotgun (WGS) entry which is preliminary data.</text>
</comment>
<evidence type="ECO:0000256" key="3">
    <source>
        <dbReference type="ARBA" id="ARBA00022658"/>
    </source>
</evidence>
<feature type="compositionally biased region" description="Acidic residues" evidence="6">
    <location>
        <begin position="625"/>
        <end position="636"/>
    </location>
</feature>
<dbReference type="GO" id="GO:0032045">
    <property type="term" value="C:guanyl-nucleotide exchange factor complex"/>
    <property type="evidence" value="ECO:0007669"/>
    <property type="project" value="TreeGrafter"/>
</dbReference>
<reference evidence="8 9" key="1">
    <citation type="journal article" date="2019" name="Sci. Data">
        <title>Hybrid genome assembly and annotation of Danionella translucida.</title>
        <authorList>
            <person name="Kadobianskyi M."/>
            <person name="Schulze L."/>
            <person name="Schuelke M."/>
            <person name="Judkewitz B."/>
        </authorList>
    </citation>
    <scope>NUCLEOTIDE SEQUENCE [LARGE SCALE GENOMIC DNA]</scope>
    <source>
        <strain evidence="8 9">Bolton</strain>
    </source>
</reference>
<protein>
    <recommendedName>
        <fullName evidence="7">UDENN FLCN/SMCR8-type domain-containing protein</fullName>
    </recommendedName>
</protein>
<comment type="subcellular location">
    <subcellularLocation>
        <location evidence="1">Cytoplasm</location>
    </subcellularLocation>
</comment>
<feature type="domain" description="UDENN FLCN/SMCR8-type" evidence="7">
    <location>
        <begin position="47"/>
        <end position="830"/>
    </location>
</feature>
<keyword evidence="2" id="KW-0963">Cytoplasm</keyword>
<dbReference type="InterPro" id="IPR037521">
    <property type="entry name" value="FLCN/SMCR8_DENN"/>
</dbReference>
<organism evidence="8 9">
    <name type="scientific">Danionella cerebrum</name>
    <dbReference type="NCBI Taxonomy" id="2873325"/>
    <lineage>
        <taxon>Eukaryota</taxon>
        <taxon>Metazoa</taxon>
        <taxon>Chordata</taxon>
        <taxon>Craniata</taxon>
        <taxon>Vertebrata</taxon>
        <taxon>Euteleostomi</taxon>
        <taxon>Actinopterygii</taxon>
        <taxon>Neopterygii</taxon>
        <taxon>Teleostei</taxon>
        <taxon>Ostariophysi</taxon>
        <taxon>Cypriniformes</taxon>
        <taxon>Danionidae</taxon>
        <taxon>Danioninae</taxon>
        <taxon>Danionella</taxon>
    </lineage>
</organism>
<evidence type="ECO:0000256" key="4">
    <source>
        <dbReference type="ARBA" id="ARBA00023006"/>
    </source>
</evidence>
<dbReference type="GO" id="GO:0005737">
    <property type="term" value="C:cytoplasm"/>
    <property type="evidence" value="ECO:0007669"/>
    <property type="project" value="UniProtKB-SubCell"/>
</dbReference>
<feature type="region of interest" description="Disordered" evidence="6">
    <location>
        <begin position="625"/>
        <end position="658"/>
    </location>
</feature>
<dbReference type="GO" id="GO:0005085">
    <property type="term" value="F:guanyl-nucleotide exchange factor activity"/>
    <property type="evidence" value="ECO:0007669"/>
    <property type="project" value="UniProtKB-KW"/>
</dbReference>
<dbReference type="InterPro" id="IPR037520">
    <property type="entry name" value="Folliculin/SMCR8_longin"/>
</dbReference>
<keyword evidence="3" id="KW-0344">Guanine-nucleotide releasing factor</keyword>
<keyword evidence="9" id="KW-1185">Reference proteome</keyword>
<dbReference type="GO" id="GO:0006914">
    <property type="term" value="P:autophagy"/>
    <property type="evidence" value="ECO:0007669"/>
    <property type="project" value="UniProtKB-KW"/>
</dbReference>
<feature type="compositionally biased region" description="Basic and acidic residues" evidence="6">
    <location>
        <begin position="637"/>
        <end position="655"/>
    </location>
</feature>
<dbReference type="PANTHER" id="PTHR31334">
    <property type="entry name" value="SMITH-MAGENIS SYNDROME REGION GENE 8 PROTEIN"/>
    <property type="match status" value="1"/>
</dbReference>
<evidence type="ECO:0000313" key="9">
    <source>
        <dbReference type="Proteomes" id="UP000316079"/>
    </source>
</evidence>
<proteinExistence type="inferred from homology"/>
<gene>
    <name evidence="8" type="ORF">DNTS_017108</name>
</gene>
<dbReference type="GO" id="GO:0005096">
    <property type="term" value="F:GTPase activator activity"/>
    <property type="evidence" value="ECO:0007669"/>
    <property type="project" value="InterPro"/>
</dbReference>
<dbReference type="PANTHER" id="PTHR31334:SF1">
    <property type="entry name" value="GUANINE NUCLEOTIDE EXCHANGE PROTEIN SMCR8"/>
    <property type="match status" value="1"/>
</dbReference>
<dbReference type="OrthoDB" id="2289278at2759"/>
<dbReference type="STRING" id="623744.A0A553NG61"/>
<sequence length="830" mass="93322">MIGSPDLVAFTKEADFHENGHDTFGLPEELSGLKYPSPEDVNPWSKISSGKFKKDFILLSEFSEQVGPQPLLTVPPESKAWGTFDLNHFSLRIMSVDYQTALAGSPGYSSTKLNFVEDSKVVLAESSEGVFAYVHHLTLYDLEARGFVRPFCLAYVSTDENKIIQQLLQLSVEFGKVSECLKTGNRKNFANELEIKLRDLEYTRVLMLRELEKELDNASVEWEGQSNGKLIPEGNREDAKPNDTFLSCEHEVKLMHNAYKSSGTGDYVHDSKSANHEQNGKESKDKKSCVNAQSNKDELPSVEKMIEDYKTLLKQITHYPIRKLREPEFSPYEPDEFPHFFETDFDSQVAGPESSGFTSLNSPLHSLQAIDSISSRFDKHLKTLEELCDDFFHQQALQQLYDIEKQFREDACVLHTQQICQKHLCNLKSTNFLFEDVLHNEADLKIGHYPVLQPSFIPPTRIPSEPVSIDSYTSCVEMVPIKLEFGGPSKRPSVLNNDYTQVDFQSLISVTSPEETDLEDLNTISTKGRQENMECCSTLMKTSISSGDSIEVLGTERSFKSQRSTTSVDSVLQRAPPISITTSLEGQKPGRVPTRRTCSEDSIEVLCTTESIRPEELRASYPCAIDEESQEQETDEKDCSEKQGESVEHNPEHQALETMDPQSIQATLTLTPPDYPVILMQNATSFPNPCTAKESVPQLLFEDACLTVPDDSSDCFSHQSITASTSSEFNFSTSLDQLQSRTRRRKGRVGRAALKFLRQFPFAVHAVFSLLSGRTLVVLGSEEAAVRQLVTALSMYMPHPRGCRESIHAWTSAPLQLSDLLNWKLIGFNR</sequence>
<comment type="similarity">
    <text evidence="5">Belongs to the SMCR8 family.</text>
</comment>
<evidence type="ECO:0000256" key="1">
    <source>
        <dbReference type="ARBA" id="ARBA00004496"/>
    </source>
</evidence>
<dbReference type="EMBL" id="SRMA01026995">
    <property type="protein sequence ID" value="TRY64411.1"/>
    <property type="molecule type" value="Genomic_DNA"/>
</dbReference>
<feature type="region of interest" description="Disordered" evidence="6">
    <location>
        <begin position="265"/>
        <end position="296"/>
    </location>
</feature>
<feature type="region of interest" description="Disordered" evidence="6">
    <location>
        <begin position="578"/>
        <end position="597"/>
    </location>
</feature>
<keyword evidence="4" id="KW-0072">Autophagy</keyword>
<dbReference type="AlphaFoldDB" id="A0A553NG61"/>
<accession>A0A553NG61</accession>